<feature type="non-terminal residue" evidence="2">
    <location>
        <position position="151"/>
    </location>
</feature>
<evidence type="ECO:0000313" key="2">
    <source>
        <dbReference type="EMBL" id="KAG7463357.1"/>
    </source>
</evidence>
<feature type="region of interest" description="Disordered" evidence="1">
    <location>
        <begin position="117"/>
        <end position="151"/>
    </location>
</feature>
<sequence>MLVDATKCQIDKVNGHPFLVWYDPTDALAAGARQKVTFRSSFICNPDFRVICGIDGRTGEYRVFNSFYYHIKRTHPLYLASGRPPTGWMTAATPEPSRVGGQHFDIPIFSDCATQTRGMQRTSSEVNTPVTPNEESQQNLEGLQNQRPEHQ</sequence>
<dbReference type="AlphaFoldDB" id="A0AAV6PH63"/>
<dbReference type="Proteomes" id="UP000693946">
    <property type="component" value="Unassembled WGS sequence"/>
</dbReference>
<reference evidence="2 3" key="1">
    <citation type="journal article" date="2021" name="Sci. Rep.">
        <title>Chromosome anchoring in Senegalese sole (Solea senegalensis) reveals sex-associated markers and genome rearrangements in flatfish.</title>
        <authorList>
            <person name="Guerrero-Cozar I."/>
            <person name="Gomez-Garrido J."/>
            <person name="Berbel C."/>
            <person name="Martinez-Blanch J.F."/>
            <person name="Alioto T."/>
            <person name="Claros M.G."/>
            <person name="Gagnaire P.A."/>
            <person name="Manchado M."/>
        </authorList>
    </citation>
    <scope>NUCLEOTIDE SEQUENCE [LARGE SCALE GENOMIC DNA]</scope>
    <source>
        <strain evidence="2">Sse05_10M</strain>
    </source>
</reference>
<comment type="caution">
    <text evidence="2">The sequence shown here is derived from an EMBL/GenBank/DDBJ whole genome shotgun (WGS) entry which is preliminary data.</text>
</comment>
<evidence type="ECO:0000256" key="1">
    <source>
        <dbReference type="SAM" id="MobiDB-lite"/>
    </source>
</evidence>
<dbReference type="EMBL" id="JAGKHQ010000866">
    <property type="protein sequence ID" value="KAG7463357.1"/>
    <property type="molecule type" value="Genomic_DNA"/>
</dbReference>
<gene>
    <name evidence="2" type="ORF">JOB18_022745</name>
</gene>
<accession>A0AAV6PH63</accession>
<evidence type="ECO:0008006" key="4">
    <source>
        <dbReference type="Google" id="ProtNLM"/>
    </source>
</evidence>
<organism evidence="2 3">
    <name type="scientific">Solea senegalensis</name>
    <name type="common">Senegalese sole</name>
    <dbReference type="NCBI Taxonomy" id="28829"/>
    <lineage>
        <taxon>Eukaryota</taxon>
        <taxon>Metazoa</taxon>
        <taxon>Chordata</taxon>
        <taxon>Craniata</taxon>
        <taxon>Vertebrata</taxon>
        <taxon>Euteleostomi</taxon>
        <taxon>Actinopterygii</taxon>
        <taxon>Neopterygii</taxon>
        <taxon>Teleostei</taxon>
        <taxon>Neoteleostei</taxon>
        <taxon>Acanthomorphata</taxon>
        <taxon>Carangaria</taxon>
        <taxon>Pleuronectiformes</taxon>
        <taxon>Pleuronectoidei</taxon>
        <taxon>Soleidae</taxon>
        <taxon>Solea</taxon>
    </lineage>
</organism>
<keyword evidence="3" id="KW-1185">Reference proteome</keyword>
<name>A0AAV6PH63_SOLSE</name>
<evidence type="ECO:0000313" key="3">
    <source>
        <dbReference type="Proteomes" id="UP000693946"/>
    </source>
</evidence>
<proteinExistence type="predicted"/>
<protein>
    <recommendedName>
        <fullName evidence="4">DDE Tnp4 domain-containing protein</fullName>
    </recommendedName>
</protein>